<dbReference type="GO" id="GO:0005829">
    <property type="term" value="C:cytosol"/>
    <property type="evidence" value="ECO:0007669"/>
    <property type="project" value="TreeGrafter"/>
</dbReference>
<dbReference type="CDD" id="cd09008">
    <property type="entry name" value="MTAN"/>
    <property type="match status" value="1"/>
</dbReference>
<evidence type="ECO:0000256" key="4">
    <source>
        <dbReference type="ARBA" id="ARBA00022801"/>
    </source>
</evidence>
<gene>
    <name evidence="7" type="ORF">J8273_1973</name>
</gene>
<dbReference type="AlphaFoldDB" id="A0A8J6B9D4"/>
<dbReference type="InterPro" id="IPR010049">
    <property type="entry name" value="MTA_SAH_Nsdase"/>
</dbReference>
<dbReference type="Proteomes" id="UP000717585">
    <property type="component" value="Unassembled WGS sequence"/>
</dbReference>
<protein>
    <recommendedName>
        <fullName evidence="2">adenosylhomocysteine nucleosidase</fullName>
        <ecNumber evidence="2">3.2.2.9</ecNumber>
    </recommendedName>
</protein>
<evidence type="ECO:0000256" key="5">
    <source>
        <dbReference type="ARBA" id="ARBA00023167"/>
    </source>
</evidence>
<dbReference type="UniPathway" id="UPA00904">
    <property type="reaction ID" value="UER00871"/>
</dbReference>
<dbReference type="GO" id="GO:0008930">
    <property type="term" value="F:methylthioadenosine nucleosidase activity"/>
    <property type="evidence" value="ECO:0007669"/>
    <property type="project" value="InterPro"/>
</dbReference>
<dbReference type="GO" id="GO:0019509">
    <property type="term" value="P:L-methionine salvage from methylthioadenosine"/>
    <property type="evidence" value="ECO:0007669"/>
    <property type="project" value="UniProtKB-UniPathway"/>
</dbReference>
<evidence type="ECO:0000256" key="1">
    <source>
        <dbReference type="ARBA" id="ARBA00004945"/>
    </source>
</evidence>
<dbReference type="EMBL" id="JAHDYR010000005">
    <property type="protein sequence ID" value="KAG9396919.1"/>
    <property type="molecule type" value="Genomic_DNA"/>
</dbReference>
<dbReference type="NCBIfam" id="TIGR01704">
    <property type="entry name" value="MTA_SAH-Nsdase"/>
    <property type="match status" value="1"/>
</dbReference>
<organism evidence="7 8">
    <name type="scientific">Carpediemonas membranifera</name>
    <dbReference type="NCBI Taxonomy" id="201153"/>
    <lineage>
        <taxon>Eukaryota</taxon>
        <taxon>Metamonada</taxon>
        <taxon>Carpediemonas-like organisms</taxon>
        <taxon>Carpediemonas</taxon>
    </lineage>
</organism>
<comment type="pathway">
    <text evidence="1">Amino-acid biosynthesis; L-methionine biosynthesis via salvage pathway; S-methyl-5-thio-alpha-D-ribose 1-phosphate from S-methyl-5'-thioadenosine (hydrolase route): step 1/2.</text>
</comment>
<sequence>MVSEEVYGIICAEQGEIDNLSKDIKDTTETEIASRVFKQGTLYGRRVVLVLCRPGKVAAAATTTLLIHHFKVNKLLFVGVAGSTHPDVHIGDIVVGTECSQHDMDARPWRERYILPELGVGFFESTLAEPFAKAVSAFLADGFQTEFAESDLSMFDVTIPAIHKGLIVSGDQFIASKEVKAGIVDGYAEAHKKTPLACEMEGAAVAQVAYEMGCPALVVRVISDEANDKSLDDFGAFLTKCSGPVIGAIVREYFMSL</sequence>
<dbReference type="GO" id="GO:0019284">
    <property type="term" value="P:L-methionine salvage from S-adenosylmethionine"/>
    <property type="evidence" value="ECO:0007669"/>
    <property type="project" value="TreeGrafter"/>
</dbReference>
<dbReference type="GO" id="GO:0008782">
    <property type="term" value="F:adenosylhomocysteine nucleosidase activity"/>
    <property type="evidence" value="ECO:0007669"/>
    <property type="project" value="UniProtKB-EC"/>
</dbReference>
<keyword evidence="4" id="KW-0378">Hydrolase</keyword>
<dbReference type="PANTHER" id="PTHR46832:SF1">
    <property type="entry name" value="5'-METHYLTHIOADENOSINE_S-ADENOSYLHOMOCYSTEINE NUCLEOSIDASE"/>
    <property type="match status" value="1"/>
</dbReference>
<dbReference type="Gene3D" id="3.40.50.1580">
    <property type="entry name" value="Nucleoside phosphorylase domain"/>
    <property type="match status" value="1"/>
</dbReference>
<accession>A0A8J6B9D4</accession>
<dbReference type="InterPro" id="IPR000845">
    <property type="entry name" value="Nucleoside_phosphorylase_d"/>
</dbReference>
<dbReference type="PANTHER" id="PTHR46832">
    <property type="entry name" value="5'-METHYLTHIOADENOSINE/S-ADENOSYLHOMOCYSTEINE NUCLEOSIDASE"/>
    <property type="match status" value="1"/>
</dbReference>
<dbReference type="GO" id="GO:0009164">
    <property type="term" value="P:nucleoside catabolic process"/>
    <property type="evidence" value="ECO:0007669"/>
    <property type="project" value="InterPro"/>
</dbReference>
<name>A0A8J6B9D4_9EUKA</name>
<keyword evidence="5" id="KW-0486">Methionine biosynthesis</keyword>
<dbReference type="SUPFAM" id="SSF53167">
    <property type="entry name" value="Purine and uridine phosphorylases"/>
    <property type="match status" value="1"/>
</dbReference>
<feature type="domain" description="Nucleoside phosphorylase" evidence="6">
    <location>
        <begin position="7"/>
        <end position="241"/>
    </location>
</feature>
<dbReference type="InterPro" id="IPR035994">
    <property type="entry name" value="Nucleoside_phosphorylase_sf"/>
</dbReference>
<evidence type="ECO:0000313" key="7">
    <source>
        <dbReference type="EMBL" id="KAG9396919.1"/>
    </source>
</evidence>
<evidence type="ECO:0000259" key="6">
    <source>
        <dbReference type="Pfam" id="PF01048"/>
    </source>
</evidence>
<evidence type="ECO:0000313" key="8">
    <source>
        <dbReference type="Proteomes" id="UP000717585"/>
    </source>
</evidence>
<dbReference type="EC" id="3.2.2.9" evidence="2"/>
<dbReference type="NCBIfam" id="NF004079">
    <property type="entry name" value="PRK05584.1"/>
    <property type="match status" value="1"/>
</dbReference>
<comment type="caution">
    <text evidence="7">The sequence shown here is derived from an EMBL/GenBank/DDBJ whole genome shotgun (WGS) entry which is preliminary data.</text>
</comment>
<dbReference type="OrthoDB" id="1891335at2759"/>
<evidence type="ECO:0000256" key="3">
    <source>
        <dbReference type="ARBA" id="ARBA00022605"/>
    </source>
</evidence>
<keyword evidence="8" id="KW-1185">Reference proteome</keyword>
<dbReference type="Pfam" id="PF01048">
    <property type="entry name" value="PNP_UDP_1"/>
    <property type="match status" value="1"/>
</dbReference>
<evidence type="ECO:0000256" key="2">
    <source>
        <dbReference type="ARBA" id="ARBA00011974"/>
    </source>
</evidence>
<keyword evidence="3" id="KW-0028">Amino-acid biosynthesis</keyword>
<reference evidence="7" key="1">
    <citation type="submission" date="2021-05" db="EMBL/GenBank/DDBJ databases">
        <title>A free-living protist that lacks canonical eukaryotic 1 DNA replication and segregation systems.</title>
        <authorList>
            <person name="Salas-Leiva D.E."/>
            <person name="Tromer E.C."/>
            <person name="Curtis B.A."/>
            <person name="Jerlstrom-Hultqvist J."/>
            <person name="Kolisko M."/>
            <person name="Yi Z."/>
            <person name="Salas-Leiva J.S."/>
            <person name="Gallot-Lavallee L."/>
            <person name="Kops G.J.P.L."/>
            <person name="Archibald J.M."/>
            <person name="Simpson A.G.B."/>
            <person name="Roger A.J."/>
        </authorList>
    </citation>
    <scope>NUCLEOTIDE SEQUENCE</scope>
    <source>
        <strain evidence="7">BICM</strain>
    </source>
</reference>
<proteinExistence type="predicted"/>